<dbReference type="AlphaFoldDB" id="A0A2S5KQ97"/>
<sequence length="137" mass="14919">MLCGLLWQASTGWADTWQCQEDVDGFIQQLEVKMEADRLMGFRYSGTTTAFDAEVTACRLSAERDDGEVSWAQQGHTTTISYAGRGSDQVKVSQMGPTLIFDLSGAAPWQCGKQAVSAATIAITQGEPHCHSITLRQ</sequence>
<protein>
    <submittedName>
        <fullName evidence="1">Uncharacterized protein</fullName>
    </submittedName>
</protein>
<dbReference type="EMBL" id="PRLP01000040">
    <property type="protein sequence ID" value="PPC76853.1"/>
    <property type="molecule type" value="Genomic_DNA"/>
</dbReference>
<comment type="caution">
    <text evidence="1">The sequence shown here is derived from an EMBL/GenBank/DDBJ whole genome shotgun (WGS) entry which is preliminary data.</text>
</comment>
<reference evidence="1 2" key="1">
    <citation type="submission" date="2018-02" db="EMBL/GenBank/DDBJ databases">
        <title>novel marine gammaproteobacteria from coastal saline agro ecosystem.</title>
        <authorList>
            <person name="Krishnan R."/>
            <person name="Ramesh Kumar N."/>
        </authorList>
    </citation>
    <scope>NUCLEOTIDE SEQUENCE [LARGE SCALE GENOMIC DNA]</scope>
    <source>
        <strain evidence="1 2">228</strain>
    </source>
</reference>
<organism evidence="1 2">
    <name type="scientific">Proteobacteria bacterium 228</name>
    <dbReference type="NCBI Taxonomy" id="2083153"/>
    <lineage>
        <taxon>Bacteria</taxon>
        <taxon>Pseudomonadati</taxon>
        <taxon>Pseudomonadota</taxon>
    </lineage>
</organism>
<accession>A0A2S5KQ97</accession>
<name>A0A2S5KQ97_9PROT</name>
<gene>
    <name evidence="1" type="ORF">C4K68_13540</name>
</gene>
<evidence type="ECO:0000313" key="1">
    <source>
        <dbReference type="EMBL" id="PPC76853.1"/>
    </source>
</evidence>
<evidence type="ECO:0000313" key="2">
    <source>
        <dbReference type="Proteomes" id="UP000238196"/>
    </source>
</evidence>
<proteinExistence type="predicted"/>
<dbReference type="Proteomes" id="UP000238196">
    <property type="component" value="Unassembled WGS sequence"/>
</dbReference>